<accession>A0AAV8RZP0</accession>
<comment type="caution">
    <text evidence="2">The sequence shown here is derived from an EMBL/GenBank/DDBJ whole genome shotgun (WGS) entry which is preliminary data.</text>
</comment>
<gene>
    <name evidence="2" type="ORF">OPV22_002994</name>
</gene>
<evidence type="ECO:0000313" key="2">
    <source>
        <dbReference type="EMBL" id="KAJ8512560.1"/>
    </source>
</evidence>
<dbReference type="AlphaFoldDB" id="A0AAV8RZP0"/>
<proteinExistence type="predicted"/>
<name>A0AAV8RZP0_ENSVE</name>
<protein>
    <submittedName>
        <fullName evidence="2">Uncharacterized protein</fullName>
    </submittedName>
</protein>
<evidence type="ECO:0000313" key="3">
    <source>
        <dbReference type="Proteomes" id="UP001222027"/>
    </source>
</evidence>
<keyword evidence="3" id="KW-1185">Reference proteome</keyword>
<dbReference type="EMBL" id="JAQQAF010000001">
    <property type="protein sequence ID" value="KAJ8512560.1"/>
    <property type="molecule type" value="Genomic_DNA"/>
</dbReference>
<evidence type="ECO:0000256" key="1">
    <source>
        <dbReference type="SAM" id="MobiDB-lite"/>
    </source>
</evidence>
<dbReference type="Proteomes" id="UP001222027">
    <property type="component" value="Unassembled WGS sequence"/>
</dbReference>
<feature type="compositionally biased region" description="Basic and acidic residues" evidence="1">
    <location>
        <begin position="109"/>
        <end position="121"/>
    </location>
</feature>
<organism evidence="2 3">
    <name type="scientific">Ensete ventricosum</name>
    <name type="common">Abyssinian banana</name>
    <name type="synonym">Musa ensete</name>
    <dbReference type="NCBI Taxonomy" id="4639"/>
    <lineage>
        <taxon>Eukaryota</taxon>
        <taxon>Viridiplantae</taxon>
        <taxon>Streptophyta</taxon>
        <taxon>Embryophyta</taxon>
        <taxon>Tracheophyta</taxon>
        <taxon>Spermatophyta</taxon>
        <taxon>Magnoliopsida</taxon>
        <taxon>Liliopsida</taxon>
        <taxon>Zingiberales</taxon>
        <taxon>Musaceae</taxon>
        <taxon>Ensete</taxon>
    </lineage>
</organism>
<sequence>MSSFPQPLPSRLSVVAQRQGDSDEIGAFEATRYFSGGVDGEGLGLQGAMGEDRVSWVAGRKSLDTVLRAILPRQSKKGENQRKDDKKCRKLATFLNSFFNQTIYKKKSQSEKDRNLKEVQAGRRSSSISCSRTIRSNEGYSNGRTNGHQKSVHFSSQREAWCHNRVTSEVWPAERAKSMDGYPENKCVINGNGDGLSKEEALGSEEFMGKQELAMRMEEGVTPALIYLN</sequence>
<feature type="region of interest" description="Disordered" evidence="1">
    <location>
        <begin position="109"/>
        <end position="149"/>
    </location>
</feature>
<feature type="compositionally biased region" description="Low complexity" evidence="1">
    <location>
        <begin position="123"/>
        <end position="136"/>
    </location>
</feature>
<reference evidence="2 3" key="1">
    <citation type="submission" date="2022-12" db="EMBL/GenBank/DDBJ databases">
        <title>Chromosome-scale assembly of the Ensete ventricosum genome.</title>
        <authorList>
            <person name="Dussert Y."/>
            <person name="Stocks J."/>
            <person name="Wendawek A."/>
            <person name="Woldeyes F."/>
            <person name="Nichols R.A."/>
            <person name="Borrell J.S."/>
        </authorList>
    </citation>
    <scope>NUCLEOTIDE SEQUENCE [LARGE SCALE GENOMIC DNA]</scope>
    <source>
        <strain evidence="3">cv. Maze</strain>
        <tissue evidence="2">Seeds</tissue>
    </source>
</reference>
<feature type="compositionally biased region" description="Polar residues" evidence="1">
    <location>
        <begin position="138"/>
        <end position="149"/>
    </location>
</feature>